<comment type="caution">
    <text evidence="1">The sequence shown here is derived from an EMBL/GenBank/DDBJ whole genome shotgun (WGS) entry which is preliminary data.</text>
</comment>
<sequence>MGKGILRKMSGKRNVEDIILSSRNDKLLKSIRSTQLNGQATSTSATSSMRYLGGAARSQSTPSTTSPSTSVLDTLVQKVAEFEHTLNTFRMSLSASAAVTEKITDLETLCQNRIHEVQTQLLDLERQLKDNAQSLVARKDYLRGLEERVSESSNKADSLFRNEALRDEILLAHDKSLTSLITKLNDMCLWSVRIHGSQEELQRRLAHIDTTLSNWGSLEQELHRQDRRIDKLEATMMSMCKDLAFYKQEVQHALKDIHTALDLDHK</sequence>
<gene>
    <name evidence="1" type="ORF">QR46_0297</name>
</gene>
<protein>
    <submittedName>
        <fullName evidence="1">Uncharacterized protein</fullName>
    </submittedName>
</protein>
<organism evidence="1 2">
    <name type="scientific">Giardia duodenalis assemblage B</name>
    <dbReference type="NCBI Taxonomy" id="1394984"/>
    <lineage>
        <taxon>Eukaryota</taxon>
        <taxon>Metamonada</taxon>
        <taxon>Diplomonadida</taxon>
        <taxon>Hexamitidae</taxon>
        <taxon>Giardiinae</taxon>
        <taxon>Giardia</taxon>
    </lineage>
</organism>
<dbReference type="Proteomes" id="UP000070089">
    <property type="component" value="Unassembled WGS sequence"/>
</dbReference>
<name>A0A132P075_GIAIN</name>
<dbReference type="VEuPathDB" id="GiardiaDB:QR46_0297"/>
<evidence type="ECO:0000313" key="1">
    <source>
        <dbReference type="EMBL" id="KWX15715.1"/>
    </source>
</evidence>
<dbReference type="AlphaFoldDB" id="A0A132P075"/>
<accession>A0A132P075</accession>
<proteinExistence type="predicted"/>
<dbReference type="EMBL" id="JXTI01000004">
    <property type="protein sequence ID" value="KWX15715.1"/>
    <property type="molecule type" value="Genomic_DNA"/>
</dbReference>
<evidence type="ECO:0000313" key="2">
    <source>
        <dbReference type="Proteomes" id="UP000070089"/>
    </source>
</evidence>
<reference evidence="1 2" key="1">
    <citation type="journal article" date="2015" name="Mol. Biochem. Parasitol.">
        <title>Identification of polymorphic genes for use in assemblage B genotyping assays through comparative genomics of multiple assemblage B Giardia duodenalis isolates.</title>
        <authorList>
            <person name="Wielinga C."/>
            <person name="Thompson R.C."/>
            <person name="Monis P."/>
            <person name="Ryan U."/>
        </authorList>
    </citation>
    <scope>NUCLEOTIDE SEQUENCE [LARGE SCALE GENOMIC DNA]</scope>
    <source>
        <strain evidence="1 2">BAH15c1</strain>
    </source>
</reference>
<dbReference type="OrthoDB" id="10253282at2759"/>